<protein>
    <recommendedName>
        <fullName evidence="3">ANTAR domain-containing protein</fullName>
    </recommendedName>
</protein>
<organism evidence="4 5">
    <name type="scientific">Marisediminicola antarctica</name>
    <dbReference type="NCBI Taxonomy" id="674079"/>
    <lineage>
        <taxon>Bacteria</taxon>
        <taxon>Bacillati</taxon>
        <taxon>Actinomycetota</taxon>
        <taxon>Actinomycetes</taxon>
        <taxon>Micrococcales</taxon>
        <taxon>Microbacteriaceae</taxon>
        <taxon>Marisediminicola</taxon>
    </lineage>
</organism>
<keyword evidence="5" id="KW-1185">Reference proteome</keyword>
<dbReference type="PIRSF" id="PIRSF036625">
    <property type="entry name" value="GAF_ANTAR"/>
    <property type="match status" value="1"/>
</dbReference>
<dbReference type="Pfam" id="PF13185">
    <property type="entry name" value="GAF_2"/>
    <property type="match status" value="1"/>
</dbReference>
<dbReference type="Gene3D" id="3.30.450.40">
    <property type="match status" value="1"/>
</dbReference>
<dbReference type="Gene3D" id="1.10.10.10">
    <property type="entry name" value="Winged helix-like DNA-binding domain superfamily/Winged helix DNA-binding domain"/>
    <property type="match status" value="1"/>
</dbReference>
<proteinExistence type="predicted"/>
<dbReference type="InterPro" id="IPR005561">
    <property type="entry name" value="ANTAR"/>
</dbReference>
<feature type="domain" description="ANTAR" evidence="3">
    <location>
        <begin position="156"/>
        <end position="217"/>
    </location>
</feature>
<dbReference type="GO" id="GO:0003723">
    <property type="term" value="F:RNA binding"/>
    <property type="evidence" value="ECO:0007669"/>
    <property type="project" value="InterPro"/>
</dbReference>
<dbReference type="KEGG" id="mant:BHD05_07920"/>
<reference evidence="4 5" key="1">
    <citation type="submission" date="2016-09" db="EMBL/GenBank/DDBJ databases">
        <title>Complete genome sequence of microbes from the polar regions.</title>
        <authorList>
            <person name="Liao L."/>
            <person name="Chen B."/>
        </authorList>
    </citation>
    <scope>NUCLEOTIDE SEQUENCE [LARGE SCALE GENOMIC DNA]</scope>
    <source>
        <strain evidence="4 5">ZS314</strain>
    </source>
</reference>
<dbReference type="PROSITE" id="PS50921">
    <property type="entry name" value="ANTAR"/>
    <property type="match status" value="1"/>
</dbReference>
<name>A0A7L5AGC7_9MICO</name>
<dbReference type="InterPro" id="IPR012074">
    <property type="entry name" value="GAF_ANTAR"/>
</dbReference>
<gene>
    <name evidence="4" type="ORF">BHD05_07920</name>
</gene>
<dbReference type="RefSeq" id="WP_161885952.1">
    <property type="nucleotide sequence ID" value="NZ_CP017146.1"/>
</dbReference>
<dbReference type="SUPFAM" id="SSF55781">
    <property type="entry name" value="GAF domain-like"/>
    <property type="match status" value="1"/>
</dbReference>
<evidence type="ECO:0000259" key="3">
    <source>
        <dbReference type="PROSITE" id="PS50921"/>
    </source>
</evidence>
<dbReference type="InterPro" id="IPR036388">
    <property type="entry name" value="WH-like_DNA-bd_sf"/>
</dbReference>
<dbReference type="SMART" id="SM01012">
    <property type="entry name" value="ANTAR"/>
    <property type="match status" value="1"/>
</dbReference>
<evidence type="ECO:0000256" key="1">
    <source>
        <dbReference type="ARBA" id="ARBA00023015"/>
    </source>
</evidence>
<keyword evidence="2" id="KW-0804">Transcription</keyword>
<evidence type="ECO:0000313" key="4">
    <source>
        <dbReference type="EMBL" id="QHO69578.1"/>
    </source>
</evidence>
<sequence length="231" mass="24443">MKNELGTRSSEMVAASQELCDRFVALLPVSGASISISSALGGQSTIGISDSIAARLEQLQFELGEGPHWEALRTGQPALVSDIHTDDATMWPMFRSAIAGLDVGAIFALPLKMGAVTVGVVDLYRSTPGPLRPLDLSAGMDLAQSLSAQALRHAAVSADDDVGAETSLSPAMRREIHQATGMIFVQLGVSATEAFTRLQARAFADGRPLSDVAVDVVQRNLDFSDPDEYSQ</sequence>
<dbReference type="SMART" id="SM00065">
    <property type="entry name" value="GAF"/>
    <property type="match status" value="1"/>
</dbReference>
<dbReference type="EMBL" id="CP017146">
    <property type="protein sequence ID" value="QHO69578.1"/>
    <property type="molecule type" value="Genomic_DNA"/>
</dbReference>
<evidence type="ECO:0000256" key="2">
    <source>
        <dbReference type="ARBA" id="ARBA00023163"/>
    </source>
</evidence>
<accession>A0A7L5AGC7</accession>
<dbReference type="Pfam" id="PF03861">
    <property type="entry name" value="ANTAR"/>
    <property type="match status" value="1"/>
</dbReference>
<dbReference type="AlphaFoldDB" id="A0A7L5AGC7"/>
<dbReference type="InterPro" id="IPR029016">
    <property type="entry name" value="GAF-like_dom_sf"/>
</dbReference>
<dbReference type="OrthoDB" id="7466251at2"/>
<dbReference type="InterPro" id="IPR003018">
    <property type="entry name" value="GAF"/>
</dbReference>
<evidence type="ECO:0000313" key="5">
    <source>
        <dbReference type="Proteomes" id="UP000464507"/>
    </source>
</evidence>
<dbReference type="Proteomes" id="UP000464507">
    <property type="component" value="Chromosome"/>
</dbReference>
<keyword evidence="1" id="KW-0805">Transcription regulation</keyword>